<evidence type="ECO:0000313" key="2">
    <source>
        <dbReference type="Proteomes" id="UP001232536"/>
    </source>
</evidence>
<dbReference type="EMBL" id="JAUQYP010000001">
    <property type="protein sequence ID" value="MDO8106114.1"/>
    <property type="molecule type" value="Genomic_DNA"/>
</dbReference>
<dbReference type="Pfam" id="PF06289">
    <property type="entry name" value="FlbD"/>
    <property type="match status" value="1"/>
</dbReference>
<gene>
    <name evidence="1" type="ORF">Q6348_02755</name>
</gene>
<proteinExistence type="predicted"/>
<organism evidence="1 2">
    <name type="scientific">Actinotalea lenta</name>
    <dbReference type="NCBI Taxonomy" id="3064654"/>
    <lineage>
        <taxon>Bacteria</taxon>
        <taxon>Bacillati</taxon>
        <taxon>Actinomycetota</taxon>
        <taxon>Actinomycetes</taxon>
        <taxon>Micrococcales</taxon>
        <taxon>Cellulomonadaceae</taxon>
        <taxon>Actinotalea</taxon>
    </lineage>
</organism>
<reference evidence="1 2" key="1">
    <citation type="submission" date="2023-07" db="EMBL/GenBank/DDBJ databases">
        <title>Description of novel actinomycetes strains, isolated from tidal flat sediment.</title>
        <authorList>
            <person name="Lu C."/>
        </authorList>
    </citation>
    <scope>NUCLEOTIDE SEQUENCE [LARGE SCALE GENOMIC DNA]</scope>
    <source>
        <strain evidence="1 2">SYSU T00b441</strain>
    </source>
</reference>
<dbReference type="RefSeq" id="WP_304601890.1">
    <property type="nucleotide sequence ID" value="NZ_JAUQYO010000002.1"/>
</dbReference>
<dbReference type="InterPro" id="IPR009384">
    <property type="entry name" value="SwrD-like"/>
</dbReference>
<name>A0ABT9D5P6_9CELL</name>
<protein>
    <submittedName>
        <fullName evidence="1">Flagellar FlbD family protein</fullName>
    </submittedName>
</protein>
<accession>A0ABT9D5P6</accession>
<keyword evidence="2" id="KW-1185">Reference proteome</keyword>
<dbReference type="PANTHER" id="PTHR39185:SF1">
    <property type="entry name" value="SWARMING MOTILITY PROTEIN SWRD"/>
    <property type="match status" value="1"/>
</dbReference>
<comment type="caution">
    <text evidence="1">The sequence shown here is derived from an EMBL/GenBank/DDBJ whole genome shotgun (WGS) entry which is preliminary data.</text>
</comment>
<keyword evidence="1" id="KW-0282">Flagellum</keyword>
<keyword evidence="1" id="KW-0969">Cilium</keyword>
<sequence length="94" mass="10191">MIVVTRLNGPRFAVNPDLLQRVESTPDTILTLIDGTKYIVAESMEEVTELVVAYRARVVAQTMVLAHESDAEQVAAVTELRPGSRGLSPVPDGD</sequence>
<evidence type="ECO:0000313" key="1">
    <source>
        <dbReference type="EMBL" id="MDO8106114.1"/>
    </source>
</evidence>
<dbReference type="PANTHER" id="PTHR39185">
    <property type="entry name" value="SWARMING MOTILITY PROTEIN SWRD"/>
    <property type="match status" value="1"/>
</dbReference>
<dbReference type="Proteomes" id="UP001232536">
    <property type="component" value="Unassembled WGS sequence"/>
</dbReference>
<keyword evidence="1" id="KW-0966">Cell projection</keyword>